<evidence type="ECO:0000313" key="1">
    <source>
        <dbReference type="EMBL" id="AQT25357.1"/>
    </source>
</evidence>
<dbReference type="Proteomes" id="UP000222417">
    <property type="component" value="Segment"/>
</dbReference>
<protein>
    <recommendedName>
        <fullName evidence="3">Antitermination protein Q</fullName>
    </recommendedName>
</protein>
<accession>A0A1S6KV85</accession>
<reference evidence="1 2" key="1">
    <citation type="submission" date="2016-12" db="EMBL/GenBank/DDBJ databases">
        <title>Providencia rettgeri phage vB-PreS_PR1 - a deep-branching member of the T5-like siphoviruses.</title>
        <authorList>
            <person name="Oliveira H."/>
            <person name="Pinto G."/>
            <person name="Hendrix H."/>
            <person name="Noben J.-P."/>
            <person name="Gawor J."/>
            <person name="Lobocka M."/>
            <person name="Lavigne R."/>
            <person name="Azeredo J."/>
        </authorList>
    </citation>
    <scope>NUCLEOTIDE SEQUENCE [LARGE SCALE GENOMIC DNA]</scope>
</reference>
<name>A0A1S6KV85_9CAUD</name>
<evidence type="ECO:0000313" key="2">
    <source>
        <dbReference type="Proteomes" id="UP000222417"/>
    </source>
</evidence>
<sequence length="58" mass="6637">MKYLELLEALKACKCPECRGLGEVNDAEPGDTQYNTWECETCQGTGFRRSQRKDKKHA</sequence>
<organism evidence="1 2">
    <name type="scientific">Providencia phage vB_PreS_PR1</name>
    <dbReference type="NCBI Taxonomy" id="1931407"/>
    <lineage>
        <taxon>Viruses</taxon>
        <taxon>Duplodnaviria</taxon>
        <taxon>Heunggongvirae</taxon>
        <taxon>Uroviricota</taxon>
        <taxon>Caudoviricetes</taxon>
        <taxon>Demerecviridae</taxon>
        <taxon>Priunavirus</taxon>
        <taxon>Priunavirus PR1</taxon>
    </lineage>
</organism>
<evidence type="ECO:0008006" key="3">
    <source>
        <dbReference type="Google" id="ProtNLM"/>
    </source>
</evidence>
<gene>
    <name evidence="1" type="ORF">PR1_76</name>
</gene>
<dbReference type="Gene3D" id="6.20.20.10">
    <property type="match status" value="1"/>
</dbReference>
<proteinExistence type="predicted"/>
<keyword evidence="2" id="KW-1185">Reference proteome</keyword>
<dbReference type="OrthoDB" id="27090at10239"/>
<dbReference type="EMBL" id="KY363465">
    <property type="protein sequence ID" value="AQT25357.1"/>
    <property type="molecule type" value="Genomic_DNA"/>
</dbReference>